<dbReference type="Proteomes" id="UP000235388">
    <property type="component" value="Unassembled WGS sequence"/>
</dbReference>
<evidence type="ECO:0000313" key="3">
    <source>
        <dbReference type="Proteomes" id="UP000235388"/>
    </source>
</evidence>
<name>A0A2N5VSA7_9BASI</name>
<sequence length="250" mass="26956">MLFSNCTSASPHSQNRPITNSFNITSPKNQTKIFFSHNIRNRALGTSSYLLDKSSWYRKPPARRELSAVAFGQQVATSSPRALGQQVATSSPRALGQQVATCSPRALGQQVATCSPRALPGCRERYLLAESSQLAGSYLLAESSRSAGSYLLAESSRSAASYLLAESSRSAGSYLLAESSRSAGSYLLAESSRSAGSCLLAESSWSAGSYLLAESSRFAFTSPNREDTHLIVWNHPENPILSLPRYDLIC</sequence>
<accession>A0A2N5VSA7</accession>
<evidence type="ECO:0000313" key="2">
    <source>
        <dbReference type="EMBL" id="PLW52879.1"/>
    </source>
</evidence>
<keyword evidence="3" id="KW-1185">Reference proteome</keyword>
<comment type="caution">
    <text evidence="2">The sequence shown here is derived from an EMBL/GenBank/DDBJ whole genome shotgun (WGS) entry which is preliminary data.</text>
</comment>
<dbReference type="AlphaFoldDB" id="A0A2N5VSA7"/>
<feature type="region of interest" description="Disordered" evidence="1">
    <location>
        <begin position="1"/>
        <end position="22"/>
    </location>
</feature>
<evidence type="ECO:0000256" key="1">
    <source>
        <dbReference type="SAM" id="MobiDB-lite"/>
    </source>
</evidence>
<organism evidence="2 3">
    <name type="scientific">Puccinia coronata f. sp. avenae</name>
    <dbReference type="NCBI Taxonomy" id="200324"/>
    <lineage>
        <taxon>Eukaryota</taxon>
        <taxon>Fungi</taxon>
        <taxon>Dikarya</taxon>
        <taxon>Basidiomycota</taxon>
        <taxon>Pucciniomycotina</taxon>
        <taxon>Pucciniomycetes</taxon>
        <taxon>Pucciniales</taxon>
        <taxon>Pucciniaceae</taxon>
        <taxon>Puccinia</taxon>
    </lineage>
</organism>
<proteinExistence type="predicted"/>
<reference evidence="2 3" key="1">
    <citation type="submission" date="2017-11" db="EMBL/GenBank/DDBJ databases">
        <title>De novo assembly and phasing of dikaryotic genomes from two isolates of Puccinia coronata f. sp. avenae, the causal agent of oat crown rust.</title>
        <authorList>
            <person name="Miller M.E."/>
            <person name="Zhang Y."/>
            <person name="Omidvar V."/>
            <person name="Sperschneider J."/>
            <person name="Schwessinger B."/>
            <person name="Raley C."/>
            <person name="Palmer J.M."/>
            <person name="Garnica D."/>
            <person name="Upadhyaya N."/>
            <person name="Rathjen J."/>
            <person name="Taylor J.M."/>
            <person name="Park R.F."/>
            <person name="Dodds P.N."/>
            <person name="Hirsch C.D."/>
            <person name="Kianian S.F."/>
            <person name="Figueroa M."/>
        </authorList>
    </citation>
    <scope>NUCLEOTIDE SEQUENCE [LARGE SCALE GENOMIC DNA]</scope>
    <source>
        <strain evidence="2">12NC29</strain>
    </source>
</reference>
<dbReference type="EMBL" id="PGCJ01000072">
    <property type="protein sequence ID" value="PLW52879.1"/>
    <property type="molecule type" value="Genomic_DNA"/>
</dbReference>
<protein>
    <submittedName>
        <fullName evidence="2">Uncharacterized protein</fullName>
    </submittedName>
</protein>
<gene>
    <name evidence="2" type="ORF">PCANC_08721</name>
</gene>